<dbReference type="Proteomes" id="UP001374535">
    <property type="component" value="Chromosome 1"/>
</dbReference>
<organism evidence="1 2">
    <name type="scientific">Vigna mungo</name>
    <name type="common">Black gram</name>
    <name type="synonym">Phaseolus mungo</name>
    <dbReference type="NCBI Taxonomy" id="3915"/>
    <lineage>
        <taxon>Eukaryota</taxon>
        <taxon>Viridiplantae</taxon>
        <taxon>Streptophyta</taxon>
        <taxon>Embryophyta</taxon>
        <taxon>Tracheophyta</taxon>
        <taxon>Spermatophyta</taxon>
        <taxon>Magnoliopsida</taxon>
        <taxon>eudicotyledons</taxon>
        <taxon>Gunneridae</taxon>
        <taxon>Pentapetalae</taxon>
        <taxon>rosids</taxon>
        <taxon>fabids</taxon>
        <taxon>Fabales</taxon>
        <taxon>Fabaceae</taxon>
        <taxon>Papilionoideae</taxon>
        <taxon>50 kb inversion clade</taxon>
        <taxon>NPAAA clade</taxon>
        <taxon>indigoferoid/millettioid clade</taxon>
        <taxon>Phaseoleae</taxon>
        <taxon>Vigna</taxon>
    </lineage>
</organism>
<name>A0AAQ3P772_VIGMU</name>
<accession>A0AAQ3P772</accession>
<sequence>MGVINGKFEVCKANLWTDIVTEVKPKEIICFVVHRKSPCQVEKSQVCGIVRAVLRLLSSSVHLRWRSITSCVWTIGVITYTGHDLTLVSGTILGVFRIGEIYIIWNPVS</sequence>
<evidence type="ECO:0000313" key="2">
    <source>
        <dbReference type="Proteomes" id="UP001374535"/>
    </source>
</evidence>
<dbReference type="AlphaFoldDB" id="A0AAQ3P772"/>
<evidence type="ECO:0000313" key="1">
    <source>
        <dbReference type="EMBL" id="WVZ22330.1"/>
    </source>
</evidence>
<gene>
    <name evidence="1" type="ORF">V8G54_000874</name>
</gene>
<protein>
    <submittedName>
        <fullName evidence="1">Uncharacterized protein</fullName>
    </submittedName>
</protein>
<reference evidence="1 2" key="1">
    <citation type="journal article" date="2023" name="Life. Sci Alliance">
        <title>Evolutionary insights into 3D genome organization and epigenetic landscape of Vigna mungo.</title>
        <authorList>
            <person name="Junaid A."/>
            <person name="Singh B."/>
            <person name="Bhatia S."/>
        </authorList>
    </citation>
    <scope>NUCLEOTIDE SEQUENCE [LARGE SCALE GENOMIC DNA]</scope>
    <source>
        <strain evidence="1">Urdbean</strain>
    </source>
</reference>
<proteinExistence type="predicted"/>
<keyword evidence="2" id="KW-1185">Reference proteome</keyword>
<dbReference type="EMBL" id="CP144700">
    <property type="protein sequence ID" value="WVZ22330.1"/>
    <property type="molecule type" value="Genomic_DNA"/>
</dbReference>